<protein>
    <submittedName>
        <fullName evidence="2">Uncharacterized protein</fullName>
    </submittedName>
</protein>
<proteinExistence type="predicted"/>
<organism evidence="2 3">
    <name type="scientific">candidate division Kazan bacterium GW2011_GWB1_52_7</name>
    <dbReference type="NCBI Taxonomy" id="1620414"/>
    <lineage>
        <taxon>Bacteria</taxon>
        <taxon>Bacteria division Kazan-3B-28</taxon>
    </lineage>
</organism>
<keyword evidence="1" id="KW-0472">Membrane</keyword>
<evidence type="ECO:0000313" key="2">
    <source>
        <dbReference type="EMBL" id="KKW26330.1"/>
    </source>
</evidence>
<dbReference type="AlphaFoldDB" id="A0A0G1X670"/>
<feature type="transmembrane region" description="Helical" evidence="1">
    <location>
        <begin position="31"/>
        <end position="49"/>
    </location>
</feature>
<gene>
    <name evidence="2" type="ORF">VF00_C0011G0009</name>
</gene>
<name>A0A0G1X670_UNCK3</name>
<dbReference type="Proteomes" id="UP000034913">
    <property type="component" value="Unassembled WGS sequence"/>
</dbReference>
<comment type="caution">
    <text evidence="2">The sequence shown here is derived from an EMBL/GenBank/DDBJ whole genome shotgun (WGS) entry which is preliminary data.</text>
</comment>
<reference evidence="2 3" key="1">
    <citation type="journal article" date="2015" name="Nature">
        <title>rRNA introns, odd ribosomes, and small enigmatic genomes across a large radiation of phyla.</title>
        <authorList>
            <person name="Brown C.T."/>
            <person name="Hug L.A."/>
            <person name="Thomas B.C."/>
            <person name="Sharon I."/>
            <person name="Castelle C.J."/>
            <person name="Singh A."/>
            <person name="Wilkins M.J."/>
            <person name="Williams K.H."/>
            <person name="Banfield J.F."/>
        </authorList>
    </citation>
    <scope>NUCLEOTIDE SEQUENCE [LARGE SCALE GENOMIC DNA]</scope>
</reference>
<evidence type="ECO:0000313" key="3">
    <source>
        <dbReference type="Proteomes" id="UP000034913"/>
    </source>
</evidence>
<sequence length="72" mass="7909">MGKTWFSLFPVVLGILMMVVADVTNDVTLALFGLGTLLIGLTVMVLYKLNQILHAIRAAGEDVKTVLKQRLH</sequence>
<dbReference type="EMBL" id="LCRB01000011">
    <property type="protein sequence ID" value="KKW26330.1"/>
    <property type="molecule type" value="Genomic_DNA"/>
</dbReference>
<keyword evidence="1" id="KW-0812">Transmembrane</keyword>
<accession>A0A0G1X670</accession>
<evidence type="ECO:0000256" key="1">
    <source>
        <dbReference type="SAM" id="Phobius"/>
    </source>
</evidence>
<keyword evidence="1" id="KW-1133">Transmembrane helix</keyword>